<evidence type="ECO:0000256" key="2">
    <source>
        <dbReference type="ARBA" id="ARBA00022692"/>
    </source>
</evidence>
<feature type="region of interest" description="Disordered" evidence="5">
    <location>
        <begin position="1"/>
        <end position="35"/>
    </location>
</feature>
<feature type="compositionally biased region" description="Polar residues" evidence="5">
    <location>
        <begin position="160"/>
        <end position="177"/>
    </location>
</feature>
<dbReference type="Proteomes" id="UP001189429">
    <property type="component" value="Unassembled WGS sequence"/>
</dbReference>
<evidence type="ECO:0000313" key="7">
    <source>
        <dbReference type="Proteomes" id="UP001189429"/>
    </source>
</evidence>
<feature type="compositionally biased region" description="Basic and acidic residues" evidence="5">
    <location>
        <begin position="88"/>
        <end position="106"/>
    </location>
</feature>
<evidence type="ECO:0000256" key="5">
    <source>
        <dbReference type="SAM" id="MobiDB-lite"/>
    </source>
</evidence>
<keyword evidence="4" id="KW-0472">Membrane</keyword>
<feature type="compositionally biased region" description="Basic and acidic residues" evidence="5">
    <location>
        <begin position="22"/>
        <end position="34"/>
    </location>
</feature>
<comment type="subcellular location">
    <subcellularLocation>
        <location evidence="1">Membrane</location>
        <topology evidence="1">Multi-pass membrane protein</topology>
    </subcellularLocation>
</comment>
<keyword evidence="2" id="KW-0812">Transmembrane</keyword>
<organism evidence="6 7">
    <name type="scientific">Prorocentrum cordatum</name>
    <dbReference type="NCBI Taxonomy" id="2364126"/>
    <lineage>
        <taxon>Eukaryota</taxon>
        <taxon>Sar</taxon>
        <taxon>Alveolata</taxon>
        <taxon>Dinophyceae</taxon>
        <taxon>Prorocentrales</taxon>
        <taxon>Prorocentraceae</taxon>
        <taxon>Prorocentrum</taxon>
    </lineage>
</organism>
<feature type="region of interest" description="Disordered" evidence="5">
    <location>
        <begin position="77"/>
        <end position="135"/>
    </location>
</feature>
<dbReference type="EMBL" id="CAUYUJ010015631">
    <property type="protein sequence ID" value="CAK0856408.1"/>
    <property type="molecule type" value="Genomic_DNA"/>
</dbReference>
<sequence length="332" mass="36274">MQGGAWPLYATTSPQGLGSYEGRGERARRPDLVDRSCGPTEEILRLLRVVASTQAEHQLVVLERLDQLGGRLEAGLAARSPRCGAPREAPREREPSRGRLPRERARGAVSWKRTLSEIGPPEFQDDGHAGDGPKLSYIRSTDISLAAGAEEAHADGDRGTLSSADSTQISGLTQSPRDSVRRRPADRGHVHQLRSHQSEARSATEADGPRRSFWAIGRSTNRNVFMNRLGRHQTMDMEEEPKQKTLRSRCYPTAADSVLSHPTFDVVLGVVISLNSVVIGVELTVQPSEGTETPGSRMVFGAFENLFLSIYVAELVARIYACGQSCLQKIPG</sequence>
<comment type="caution">
    <text evidence="6">The sequence shown here is derived from an EMBL/GenBank/DDBJ whole genome shotgun (WGS) entry which is preliminary data.</text>
</comment>
<protein>
    <submittedName>
        <fullName evidence="6">Uncharacterized protein</fullName>
    </submittedName>
</protein>
<feature type="compositionally biased region" description="Basic and acidic residues" evidence="5">
    <location>
        <begin position="178"/>
        <end position="189"/>
    </location>
</feature>
<proteinExistence type="predicted"/>
<reference evidence="6" key="1">
    <citation type="submission" date="2023-10" db="EMBL/GenBank/DDBJ databases">
        <authorList>
            <person name="Chen Y."/>
            <person name="Shah S."/>
            <person name="Dougan E. K."/>
            <person name="Thang M."/>
            <person name="Chan C."/>
        </authorList>
    </citation>
    <scope>NUCLEOTIDE SEQUENCE [LARGE SCALE GENOMIC DNA]</scope>
</reference>
<evidence type="ECO:0000313" key="6">
    <source>
        <dbReference type="EMBL" id="CAK0856408.1"/>
    </source>
</evidence>
<evidence type="ECO:0000256" key="3">
    <source>
        <dbReference type="ARBA" id="ARBA00022989"/>
    </source>
</evidence>
<dbReference type="Gene3D" id="1.20.120.350">
    <property type="entry name" value="Voltage-gated potassium channels. Chain C"/>
    <property type="match status" value="1"/>
</dbReference>
<accession>A0ABN9UAQ0</accession>
<keyword evidence="3" id="KW-1133">Transmembrane helix</keyword>
<feature type="compositionally biased region" description="Basic and acidic residues" evidence="5">
    <location>
        <begin position="196"/>
        <end position="210"/>
    </location>
</feature>
<evidence type="ECO:0000256" key="1">
    <source>
        <dbReference type="ARBA" id="ARBA00004141"/>
    </source>
</evidence>
<keyword evidence="7" id="KW-1185">Reference proteome</keyword>
<gene>
    <name evidence="6" type="ORF">PCOR1329_LOCUS46805</name>
</gene>
<dbReference type="InterPro" id="IPR027359">
    <property type="entry name" value="Volt_channel_dom_sf"/>
</dbReference>
<feature type="region of interest" description="Disordered" evidence="5">
    <location>
        <begin position="150"/>
        <end position="213"/>
    </location>
</feature>
<name>A0ABN9UAQ0_9DINO</name>
<evidence type="ECO:0000256" key="4">
    <source>
        <dbReference type="ARBA" id="ARBA00023136"/>
    </source>
</evidence>